<dbReference type="PANTHER" id="PTHR21310:SF15">
    <property type="entry name" value="AMINOGLYCOSIDE PHOSPHOTRANSFERASE DOMAIN-CONTAINING PROTEIN"/>
    <property type="match status" value="1"/>
</dbReference>
<dbReference type="CDD" id="cd05152">
    <property type="entry name" value="MPH2"/>
    <property type="match status" value="1"/>
</dbReference>
<dbReference type="InterPro" id="IPR011009">
    <property type="entry name" value="Kinase-like_dom_sf"/>
</dbReference>
<dbReference type="OrthoDB" id="3806873at2"/>
<comment type="caution">
    <text evidence="2">The sequence shown here is derived from an EMBL/GenBank/DDBJ whole genome shotgun (WGS) entry which is preliminary data.</text>
</comment>
<dbReference type="STRING" id="1408254.T458_10535"/>
<dbReference type="SUPFAM" id="SSF56112">
    <property type="entry name" value="Protein kinase-like (PK-like)"/>
    <property type="match status" value="1"/>
</dbReference>
<evidence type="ECO:0000313" key="2">
    <source>
        <dbReference type="EMBL" id="EST54937.1"/>
    </source>
</evidence>
<accession>V6M9I8</accession>
<sequence>MTIQPSHDYQAVIEEMLAITRQHGIRLNPEGITINESGMDFLVAMATDDNEGAWILRKPRRPDVWERACNEQNVLAFVRDRLSVEVPDWRIFTSELIAYPLLDGNPVATVDPGGAGYVWQFEQASLTDTFFDSLAQALATLHQADLKEAAAAGVRVKSPQEAREAFSNNIEEIRQSFEIPEKLYTRWQTWLSEDSYWPEHSTLNHGDLHPPHILVNGSQKVTGLIDWTEAECADHGKDFVILFALFGEERLRDLLGRYEKFGGKVWPRMHEHIVEQWVAYPALVAKFALVTGKESDREMAKGMIASFQ</sequence>
<proteinExistence type="predicted"/>
<evidence type="ECO:0000313" key="3">
    <source>
        <dbReference type="Proteomes" id="UP000017973"/>
    </source>
</evidence>
<dbReference type="PATRIC" id="fig|1408254.3.peg.2087"/>
<dbReference type="Proteomes" id="UP000017973">
    <property type="component" value="Unassembled WGS sequence"/>
</dbReference>
<gene>
    <name evidence="2" type="ORF">T458_10535</name>
</gene>
<dbReference type="Gene3D" id="3.90.1200.10">
    <property type="match status" value="1"/>
</dbReference>
<protein>
    <recommendedName>
        <fullName evidence="1">Aminoglycoside phosphotransferase domain-containing protein</fullName>
    </recommendedName>
</protein>
<dbReference type="InterPro" id="IPR051678">
    <property type="entry name" value="AGP_Transferase"/>
</dbReference>
<dbReference type="eggNOG" id="COG3173">
    <property type="taxonomic scope" value="Bacteria"/>
</dbReference>
<dbReference type="PANTHER" id="PTHR21310">
    <property type="entry name" value="AMINOGLYCOSIDE PHOSPHOTRANSFERASE-RELATED-RELATED"/>
    <property type="match status" value="1"/>
</dbReference>
<keyword evidence="3" id="KW-1185">Reference proteome</keyword>
<name>V6M9I8_9BACL</name>
<dbReference type="RefSeq" id="WP_023556070.1">
    <property type="nucleotide sequence ID" value="NZ_KI629782.1"/>
</dbReference>
<organism evidence="2 3">
    <name type="scientific">Brevibacillus panacihumi W25</name>
    <dbReference type="NCBI Taxonomy" id="1408254"/>
    <lineage>
        <taxon>Bacteria</taxon>
        <taxon>Bacillati</taxon>
        <taxon>Bacillota</taxon>
        <taxon>Bacilli</taxon>
        <taxon>Bacillales</taxon>
        <taxon>Paenibacillaceae</taxon>
        <taxon>Brevibacillus</taxon>
    </lineage>
</organism>
<dbReference type="EMBL" id="AYJU01000015">
    <property type="protein sequence ID" value="EST54937.1"/>
    <property type="molecule type" value="Genomic_DNA"/>
</dbReference>
<reference evidence="2 3" key="1">
    <citation type="journal article" date="2014" name="Genome Announc.">
        <title>Draft Genome Sequence of Brevibacillus panacihumi Strain W25, a Halotolerant Hydrocarbon-Degrading Bacterium.</title>
        <authorList>
            <person name="Wang X."/>
            <person name="Jin D."/>
            <person name="Zhou L."/>
            <person name="Wu L."/>
            <person name="An W."/>
            <person name="Chen Y."/>
            <person name="Zhao L."/>
        </authorList>
    </citation>
    <scope>NUCLEOTIDE SEQUENCE [LARGE SCALE GENOMIC DNA]</scope>
    <source>
        <strain evidence="2 3">W25</strain>
    </source>
</reference>
<dbReference type="HOGENOM" id="CLU_067567_0_0_9"/>
<dbReference type="AlphaFoldDB" id="V6M9I8"/>
<feature type="domain" description="Aminoglycoside phosphotransferase" evidence="1">
    <location>
        <begin position="32"/>
        <end position="271"/>
    </location>
</feature>
<dbReference type="Gene3D" id="3.30.200.20">
    <property type="entry name" value="Phosphorylase Kinase, domain 1"/>
    <property type="match status" value="1"/>
</dbReference>
<evidence type="ECO:0000259" key="1">
    <source>
        <dbReference type="Pfam" id="PF01636"/>
    </source>
</evidence>
<dbReference type="InterPro" id="IPR002575">
    <property type="entry name" value="Aminoglycoside_PTrfase"/>
</dbReference>
<dbReference type="Pfam" id="PF01636">
    <property type="entry name" value="APH"/>
    <property type="match status" value="1"/>
</dbReference>